<dbReference type="AlphaFoldDB" id="A0A1V8RQK9"/>
<keyword evidence="1" id="KW-1133">Transmembrane helix</keyword>
<proteinExistence type="predicted"/>
<keyword evidence="3" id="KW-1185">Reference proteome</keyword>
<gene>
    <name evidence="2" type="ORF">BFN67_17820</name>
</gene>
<dbReference type="EMBL" id="MDET01000015">
    <property type="protein sequence ID" value="OQM75455.1"/>
    <property type="molecule type" value="Genomic_DNA"/>
</dbReference>
<dbReference type="RefSeq" id="WP_080919743.1">
    <property type="nucleotide sequence ID" value="NZ_MDET01000015.1"/>
</dbReference>
<keyword evidence="1" id="KW-0812">Transmembrane</keyword>
<dbReference type="Proteomes" id="UP000191905">
    <property type="component" value="Unassembled WGS sequence"/>
</dbReference>
<accession>A0A1V8RQK9</accession>
<keyword evidence="1" id="KW-0472">Membrane</keyword>
<name>A0A1V8RQK9_9HYPH</name>
<protein>
    <submittedName>
        <fullName evidence="2">Uncharacterized protein</fullName>
    </submittedName>
</protein>
<sequence length="108" mass="11415">MSNERDHESHWDRDSAPPLRFGTATGAGIGALRLALLFGSAVIALALIAVPMLAGRGPLVRGDASGLDMMSTGSIRHDTSYTIRRSVLQPAPDAVCLIRSDGRQSGRC</sequence>
<feature type="transmembrane region" description="Helical" evidence="1">
    <location>
        <begin position="34"/>
        <end position="54"/>
    </location>
</feature>
<evidence type="ECO:0000313" key="2">
    <source>
        <dbReference type="EMBL" id="OQM75455.1"/>
    </source>
</evidence>
<comment type="caution">
    <text evidence="2">The sequence shown here is derived from an EMBL/GenBank/DDBJ whole genome shotgun (WGS) entry which is preliminary data.</text>
</comment>
<reference evidence="2 3" key="1">
    <citation type="journal article" date="2016" name="Int. J. Syst. Evol. Microbiol.">
        <title>Pseudaminobacter manganicus sp. nov., isolated from sludge of a manganese mine.</title>
        <authorList>
            <person name="Li J."/>
            <person name="Huang J."/>
            <person name="Liao S."/>
            <person name="Wang G."/>
        </authorList>
    </citation>
    <scope>NUCLEOTIDE SEQUENCE [LARGE SCALE GENOMIC DNA]</scope>
    <source>
        <strain evidence="2 3">JH-7</strain>
    </source>
</reference>
<evidence type="ECO:0000313" key="3">
    <source>
        <dbReference type="Proteomes" id="UP000191905"/>
    </source>
</evidence>
<organism evidence="2 3">
    <name type="scientific">Manganibacter manganicus</name>
    <dbReference type="NCBI Taxonomy" id="1873176"/>
    <lineage>
        <taxon>Bacteria</taxon>
        <taxon>Pseudomonadati</taxon>
        <taxon>Pseudomonadota</taxon>
        <taxon>Alphaproteobacteria</taxon>
        <taxon>Hyphomicrobiales</taxon>
        <taxon>Phyllobacteriaceae</taxon>
        <taxon>Manganibacter</taxon>
    </lineage>
</organism>
<evidence type="ECO:0000256" key="1">
    <source>
        <dbReference type="SAM" id="Phobius"/>
    </source>
</evidence>
<dbReference type="STRING" id="1873176.BFN67_17820"/>